<protein>
    <submittedName>
        <fullName evidence="1">Putative amidoligase enzyme</fullName>
    </submittedName>
</protein>
<evidence type="ECO:0000313" key="2">
    <source>
        <dbReference type="Proteomes" id="UP000207598"/>
    </source>
</evidence>
<dbReference type="Proteomes" id="UP000207598">
    <property type="component" value="Unassembled WGS sequence"/>
</dbReference>
<dbReference type="EMBL" id="FXYF01000014">
    <property type="protein sequence ID" value="SMX48700.1"/>
    <property type="molecule type" value="Genomic_DNA"/>
</dbReference>
<sequence>MQMQNDTGRRGFRALPVPLTASGAQRRCGIEIEFAGLDEAATAAIVTACVGGTASQQSEHLYVVEGTALGAVGVELDTRFAKPGNDLVPEGVLDAARPLVPVEIVTPPLTPAQMDRVIPLVQALSKAGAKGTSDSLLAGFGIHFNPEVVDFDHPHTLRTITAYGLLEPWIRDTRPIDLSRRLLPFVDAWPEAFTDALVRQQPDSLGAVARLVQAHLKGRNYGLDLLPLLHAFDPDGFDRDFGKDASGARPAFHFRLPDCRIDEADWSIADEWDSWCRVEELAADSDRLAALCDAWCAGAAPWPEVVARHLGGSGQEART</sequence>
<dbReference type="GO" id="GO:0016874">
    <property type="term" value="F:ligase activity"/>
    <property type="evidence" value="ECO:0007669"/>
    <property type="project" value="UniProtKB-KW"/>
</dbReference>
<evidence type="ECO:0000313" key="1">
    <source>
        <dbReference type="EMBL" id="SMX48700.1"/>
    </source>
</evidence>
<gene>
    <name evidence="1" type="ORF">MAA8898_04049</name>
</gene>
<keyword evidence="2" id="KW-1185">Reference proteome</keyword>
<proteinExistence type="predicted"/>
<dbReference type="InterPro" id="IPR022025">
    <property type="entry name" value="Amidoligase_2"/>
</dbReference>
<dbReference type="AlphaFoldDB" id="A0A238L1G1"/>
<reference evidence="1 2" key="1">
    <citation type="submission" date="2017-05" db="EMBL/GenBank/DDBJ databases">
        <authorList>
            <person name="Song R."/>
            <person name="Chenine A.L."/>
            <person name="Ruprecht R.M."/>
        </authorList>
    </citation>
    <scope>NUCLEOTIDE SEQUENCE [LARGE SCALE GENOMIC DNA]</scope>
    <source>
        <strain evidence="1 2">CECT 8898</strain>
    </source>
</reference>
<organism evidence="1 2">
    <name type="scientific">Maliponia aquimaris</name>
    <dbReference type="NCBI Taxonomy" id="1673631"/>
    <lineage>
        <taxon>Bacteria</taxon>
        <taxon>Pseudomonadati</taxon>
        <taxon>Pseudomonadota</taxon>
        <taxon>Alphaproteobacteria</taxon>
        <taxon>Rhodobacterales</taxon>
        <taxon>Paracoccaceae</taxon>
        <taxon>Maliponia</taxon>
    </lineage>
</organism>
<keyword evidence="1" id="KW-0436">Ligase</keyword>
<name>A0A238L1G1_9RHOB</name>
<dbReference type="Pfam" id="PF12224">
    <property type="entry name" value="Amidoligase_2"/>
    <property type="match status" value="1"/>
</dbReference>
<accession>A0A238L1G1</accession>